<gene>
    <name evidence="5" type="ORF">B4U80_06491</name>
</gene>
<dbReference type="OrthoDB" id="9994767at2759"/>
<feature type="domain" description="Coiled-coil" evidence="4">
    <location>
        <begin position="11"/>
        <end position="128"/>
    </location>
</feature>
<evidence type="ECO:0000313" key="5">
    <source>
        <dbReference type="EMBL" id="RWS28359.1"/>
    </source>
</evidence>
<dbReference type="InterPro" id="IPR039303">
    <property type="entry name" value="CCDC50"/>
</dbReference>
<dbReference type="PANTHER" id="PTHR22115:SF4">
    <property type="entry name" value="COILED-COIL DOMAIN-CONTAINING PROTEIN"/>
    <property type="match status" value="1"/>
</dbReference>
<dbReference type="EMBL" id="NCKV01001430">
    <property type="protein sequence ID" value="RWS28359.1"/>
    <property type="molecule type" value="Genomic_DNA"/>
</dbReference>
<proteinExistence type="predicted"/>
<dbReference type="InterPro" id="IPR029311">
    <property type="entry name" value="CCDC50_N"/>
</dbReference>
<name>A0A443SLH1_9ACAR</name>
<organism evidence="5 6">
    <name type="scientific">Leptotrombidium deliense</name>
    <dbReference type="NCBI Taxonomy" id="299467"/>
    <lineage>
        <taxon>Eukaryota</taxon>
        <taxon>Metazoa</taxon>
        <taxon>Ecdysozoa</taxon>
        <taxon>Arthropoda</taxon>
        <taxon>Chelicerata</taxon>
        <taxon>Arachnida</taxon>
        <taxon>Acari</taxon>
        <taxon>Acariformes</taxon>
        <taxon>Trombidiformes</taxon>
        <taxon>Prostigmata</taxon>
        <taxon>Anystina</taxon>
        <taxon>Parasitengona</taxon>
        <taxon>Trombiculoidea</taxon>
        <taxon>Trombiculidae</taxon>
        <taxon>Leptotrombidium</taxon>
    </lineage>
</organism>
<keyword evidence="6" id="KW-1185">Reference proteome</keyword>
<sequence length="338" mass="39456">MADKNSGDVSVPQGKVGEVCKQWLVKEDGMLAYKLQNEEIEQHYEGNRWKSKIGRMDLHKAKNLQEIEEEILKEQQKMFQQQLVDEQIAKEIHDEYTTEERRVQLLKEEDERLAKKLHEKEKERQQKRRLQKERQQLEKIKVEKGLVSNMDSLNIEETHLNDIDLSDFCMKPPPGLSEEELKHFLAEQDAEIALFLQQQEAKRSDSLLKERRMLVEAQDFEIARLLQIEEKARIKRLKERARQKRMQSEPETCVDDDDIQATTEPESHPDHSQAATYYHNIAIDLDPTYKSNHTNSDCNSTTSGVYYAQVYQVSPGSTSSESPNSTLKTYSSVLPNYF</sequence>
<evidence type="ECO:0000259" key="4">
    <source>
        <dbReference type="Pfam" id="PF15295"/>
    </source>
</evidence>
<accession>A0A443SLH1</accession>
<dbReference type="VEuPathDB" id="VectorBase:LDEU003681"/>
<comment type="caution">
    <text evidence="5">The sequence shown here is derived from an EMBL/GenBank/DDBJ whole genome shotgun (WGS) entry which is preliminary data.</text>
</comment>
<feature type="region of interest" description="Disordered" evidence="3">
    <location>
        <begin position="241"/>
        <end position="273"/>
    </location>
</feature>
<evidence type="ECO:0000256" key="3">
    <source>
        <dbReference type="SAM" id="MobiDB-lite"/>
    </source>
</evidence>
<dbReference type="PANTHER" id="PTHR22115">
    <property type="entry name" value="C3ORF6 PROTEIN-RELATED"/>
    <property type="match status" value="1"/>
</dbReference>
<dbReference type="Proteomes" id="UP000288716">
    <property type="component" value="Unassembled WGS sequence"/>
</dbReference>
<evidence type="ECO:0000313" key="6">
    <source>
        <dbReference type="Proteomes" id="UP000288716"/>
    </source>
</evidence>
<evidence type="ECO:0000256" key="2">
    <source>
        <dbReference type="SAM" id="Coils"/>
    </source>
</evidence>
<feature type="coiled-coil region" evidence="2">
    <location>
        <begin position="89"/>
        <end position="143"/>
    </location>
</feature>
<evidence type="ECO:0000256" key="1">
    <source>
        <dbReference type="ARBA" id="ARBA00023054"/>
    </source>
</evidence>
<reference evidence="5 6" key="1">
    <citation type="journal article" date="2018" name="Gigascience">
        <title>Genomes of trombidid mites reveal novel predicted allergens and laterally-transferred genes associated with secondary metabolism.</title>
        <authorList>
            <person name="Dong X."/>
            <person name="Chaisiri K."/>
            <person name="Xia D."/>
            <person name="Armstrong S.D."/>
            <person name="Fang Y."/>
            <person name="Donnelly M.J."/>
            <person name="Kadowaki T."/>
            <person name="McGarry J.W."/>
            <person name="Darby A.C."/>
            <person name="Makepeace B.L."/>
        </authorList>
    </citation>
    <scope>NUCLEOTIDE SEQUENCE [LARGE SCALE GENOMIC DNA]</scope>
    <source>
        <strain evidence="5">UoL-UT</strain>
    </source>
</reference>
<dbReference type="Pfam" id="PF15295">
    <property type="entry name" value="CCDC50_N"/>
    <property type="match status" value="1"/>
</dbReference>
<dbReference type="AlphaFoldDB" id="A0A443SLH1"/>
<keyword evidence="1 2" id="KW-0175">Coiled coil</keyword>
<protein>
    <submittedName>
        <fullName evidence="5">Coiled-coil domain-containing protein 3-like protein</fullName>
    </submittedName>
</protein>